<feature type="compositionally biased region" description="Polar residues" evidence="6">
    <location>
        <begin position="524"/>
        <end position="533"/>
    </location>
</feature>
<keyword evidence="7" id="KW-0472">Membrane</keyword>
<evidence type="ECO:0000256" key="1">
    <source>
        <dbReference type="ARBA" id="ARBA00022679"/>
    </source>
</evidence>
<feature type="transmembrane region" description="Helical" evidence="7">
    <location>
        <begin position="413"/>
        <end position="433"/>
    </location>
</feature>
<dbReference type="SUPFAM" id="SSF56112">
    <property type="entry name" value="Protein kinase-like (PK-like)"/>
    <property type="match status" value="1"/>
</dbReference>
<dbReference type="GO" id="GO:0005524">
    <property type="term" value="F:ATP binding"/>
    <property type="evidence" value="ECO:0007669"/>
    <property type="project" value="UniProtKB-UniRule"/>
</dbReference>
<comment type="caution">
    <text evidence="9">The sequence shown here is derived from an EMBL/GenBank/DDBJ whole genome shotgun (WGS) entry which is preliminary data.</text>
</comment>
<keyword evidence="2 5" id="KW-0547">Nucleotide-binding</keyword>
<proteinExistence type="predicted"/>
<organism evidence="9 10">
    <name type="scientific">Streptomyces triticiradicis</name>
    <dbReference type="NCBI Taxonomy" id="2651189"/>
    <lineage>
        <taxon>Bacteria</taxon>
        <taxon>Bacillati</taxon>
        <taxon>Actinomycetota</taxon>
        <taxon>Actinomycetes</taxon>
        <taxon>Kitasatosporales</taxon>
        <taxon>Streptomycetaceae</taxon>
        <taxon>Streptomyces</taxon>
    </lineage>
</organism>
<feature type="region of interest" description="Disordered" evidence="6">
    <location>
        <begin position="321"/>
        <end position="378"/>
    </location>
</feature>
<dbReference type="Gene3D" id="1.10.510.10">
    <property type="entry name" value="Transferase(Phosphotransferase) domain 1"/>
    <property type="match status" value="1"/>
</dbReference>
<dbReference type="PANTHER" id="PTHR43289:SF34">
    <property type="entry name" value="SERINE_THREONINE-PROTEIN KINASE YBDM-RELATED"/>
    <property type="match status" value="1"/>
</dbReference>
<accession>A0A7J5D6T6</accession>
<evidence type="ECO:0000256" key="2">
    <source>
        <dbReference type="ARBA" id="ARBA00022741"/>
    </source>
</evidence>
<dbReference type="SMART" id="SM00220">
    <property type="entry name" value="S_TKc"/>
    <property type="match status" value="1"/>
</dbReference>
<sequence>MHDSSARSTMGSLRADGVGRTTVPGTGECPVPVNLPERIGPYRPIRHLGTGGMGTVYYAIDPDSGRPLAVKVLHQGFADDPAHRARFRRETTTLRQVTGPYLVPLVDADPDAPLPWLATAYVQGNTLHQHVRDTGPLRADNLLTFAAAVAHALACVHGAGVAHRDLKPTNVLLAADGPHVVDFGIAHHLDATAITATSVTTGTPGWMAPEQLTDGTTLPACDIFCWGLLVSYAAAAAHPFGTPTGINHRIVSAAPSLQGVPDALLPLVRDALHKDPGQRPSAAEIAERAAAVYGPTGTVAFPTMAYTRSFERAETAVTVPPDSMRWNVPLPAEPSSDEEPAGEGPAGDEEATAPPAGSKPPLPQASGGTTPSSTAQNARRDVPLVPLSPYVPASLPAASAVALAGRRARRRRGVLYTVAAAAVLGVVGGAVAAGNSGTGGAARHPAAGPTSEPKRTAPRQTSVAVTPSPSESLSTEEAAVQEPEPVALFGGLRVTLPADAKLEYSGSGDEDSTDGSSWDTSETLETTPATSADFTLPGDSDTGIHLLYAPDLTLDQIKEGQKGSGSMWSVESEDSDTVTDESVISVKDEPLTDVGGKKAMSWTFGTDVLPDYDGSRKNSHRVWWLPYSKYLLYTYGKHDKVTQAAVDELIEGIGFKATKMPRDCADAVVGLDKAAASGEQTDDHGALASCYDAAVNDAEQLDPGTVHTKTEAACVALVQAYAGYGSYPGYDEAKAYKELRPWCDIPGEVRNPRLPDWAS</sequence>
<feature type="region of interest" description="Disordered" evidence="6">
    <location>
        <begin position="503"/>
        <end position="537"/>
    </location>
</feature>
<evidence type="ECO:0000256" key="3">
    <source>
        <dbReference type="ARBA" id="ARBA00022777"/>
    </source>
</evidence>
<dbReference type="GO" id="GO:0004674">
    <property type="term" value="F:protein serine/threonine kinase activity"/>
    <property type="evidence" value="ECO:0007669"/>
    <property type="project" value="TreeGrafter"/>
</dbReference>
<keyword evidence="7" id="KW-1133">Transmembrane helix</keyword>
<feature type="compositionally biased region" description="Low complexity" evidence="6">
    <location>
        <begin position="514"/>
        <end position="523"/>
    </location>
</feature>
<gene>
    <name evidence="9" type="ORF">F8144_33330</name>
</gene>
<evidence type="ECO:0000256" key="4">
    <source>
        <dbReference type="ARBA" id="ARBA00022840"/>
    </source>
</evidence>
<feature type="domain" description="Protein kinase" evidence="8">
    <location>
        <begin position="42"/>
        <end position="292"/>
    </location>
</feature>
<dbReference type="InterPro" id="IPR011009">
    <property type="entry name" value="Kinase-like_dom_sf"/>
</dbReference>
<protein>
    <submittedName>
        <fullName evidence="9">Protein kinase</fullName>
    </submittedName>
</protein>
<feature type="compositionally biased region" description="Low complexity" evidence="6">
    <location>
        <begin position="466"/>
        <end position="483"/>
    </location>
</feature>
<dbReference type="PANTHER" id="PTHR43289">
    <property type="entry name" value="MITOGEN-ACTIVATED PROTEIN KINASE KINASE KINASE 20-RELATED"/>
    <property type="match status" value="1"/>
</dbReference>
<evidence type="ECO:0000259" key="8">
    <source>
        <dbReference type="PROSITE" id="PS50011"/>
    </source>
</evidence>
<keyword evidence="4 5" id="KW-0067">ATP-binding</keyword>
<dbReference type="PROSITE" id="PS00108">
    <property type="entry name" value="PROTEIN_KINASE_ST"/>
    <property type="match status" value="1"/>
</dbReference>
<feature type="binding site" evidence="5">
    <location>
        <position position="71"/>
    </location>
    <ligand>
        <name>ATP</name>
        <dbReference type="ChEBI" id="CHEBI:30616"/>
    </ligand>
</feature>
<feature type="region of interest" description="Disordered" evidence="6">
    <location>
        <begin position="437"/>
        <end position="483"/>
    </location>
</feature>
<feature type="compositionally biased region" description="Polar residues" evidence="6">
    <location>
        <begin position="1"/>
        <end position="11"/>
    </location>
</feature>
<feature type="compositionally biased region" description="Acidic residues" evidence="6">
    <location>
        <begin position="335"/>
        <end position="351"/>
    </location>
</feature>
<feature type="compositionally biased region" description="Polar residues" evidence="6">
    <location>
        <begin position="366"/>
        <end position="377"/>
    </location>
</feature>
<dbReference type="CDD" id="cd14014">
    <property type="entry name" value="STKc_PknB_like"/>
    <property type="match status" value="1"/>
</dbReference>
<dbReference type="InterPro" id="IPR017441">
    <property type="entry name" value="Protein_kinase_ATP_BS"/>
</dbReference>
<dbReference type="Proteomes" id="UP000442990">
    <property type="component" value="Unassembled WGS sequence"/>
</dbReference>
<evidence type="ECO:0000313" key="10">
    <source>
        <dbReference type="Proteomes" id="UP000442990"/>
    </source>
</evidence>
<dbReference type="AlphaFoldDB" id="A0A7J5D6T6"/>
<name>A0A7J5D6T6_9ACTN</name>
<dbReference type="InterPro" id="IPR000719">
    <property type="entry name" value="Prot_kinase_dom"/>
</dbReference>
<keyword evidence="3 9" id="KW-0418">Kinase</keyword>
<keyword evidence="1" id="KW-0808">Transferase</keyword>
<feature type="region of interest" description="Disordered" evidence="6">
    <location>
        <begin position="1"/>
        <end position="32"/>
    </location>
</feature>
<dbReference type="Gene3D" id="3.30.200.20">
    <property type="entry name" value="Phosphorylase Kinase, domain 1"/>
    <property type="match status" value="1"/>
</dbReference>
<evidence type="ECO:0000256" key="6">
    <source>
        <dbReference type="SAM" id="MobiDB-lite"/>
    </source>
</evidence>
<evidence type="ECO:0000256" key="7">
    <source>
        <dbReference type="SAM" id="Phobius"/>
    </source>
</evidence>
<evidence type="ECO:0000256" key="5">
    <source>
        <dbReference type="PROSITE-ProRule" id="PRU10141"/>
    </source>
</evidence>
<dbReference type="InterPro" id="IPR008271">
    <property type="entry name" value="Ser/Thr_kinase_AS"/>
</dbReference>
<keyword evidence="7" id="KW-0812">Transmembrane</keyword>
<dbReference type="EMBL" id="WBKG01000036">
    <property type="protein sequence ID" value="KAB1980806.1"/>
    <property type="molecule type" value="Genomic_DNA"/>
</dbReference>
<dbReference type="PROSITE" id="PS00107">
    <property type="entry name" value="PROTEIN_KINASE_ATP"/>
    <property type="match status" value="1"/>
</dbReference>
<evidence type="ECO:0000313" key="9">
    <source>
        <dbReference type="EMBL" id="KAB1980806.1"/>
    </source>
</evidence>
<reference evidence="9 10" key="1">
    <citation type="submission" date="2019-09" db="EMBL/GenBank/DDBJ databases">
        <title>Isolation and identification of active actinomycetes.</title>
        <authorList>
            <person name="Yu Z."/>
            <person name="Han C."/>
            <person name="Yu B."/>
        </authorList>
    </citation>
    <scope>NUCLEOTIDE SEQUENCE [LARGE SCALE GENOMIC DNA]</scope>
    <source>
        <strain evidence="9 10">NEAU-H2</strain>
    </source>
</reference>
<dbReference type="PROSITE" id="PS50011">
    <property type="entry name" value="PROTEIN_KINASE_DOM"/>
    <property type="match status" value="1"/>
</dbReference>
<dbReference type="Pfam" id="PF00069">
    <property type="entry name" value="Pkinase"/>
    <property type="match status" value="1"/>
</dbReference>
<keyword evidence="10" id="KW-1185">Reference proteome</keyword>